<protein>
    <submittedName>
        <fullName evidence="1">Uncharacterized protein</fullName>
    </submittedName>
</protein>
<dbReference type="PATRIC" id="fig|1003195.29.peg.1137"/>
<gene>
    <name evidence="1" type="ordered locus">SCATT_11270</name>
</gene>
<organism evidence="1 2">
    <name type="scientific">Streptantibioticus cattleyicolor (strain ATCC 35852 / DSM 46488 / JCM 4925 / NBRC 14057 / NRRL 8057)</name>
    <name type="common">Streptomyces cattleya</name>
    <dbReference type="NCBI Taxonomy" id="1003195"/>
    <lineage>
        <taxon>Bacteria</taxon>
        <taxon>Bacillati</taxon>
        <taxon>Actinomycetota</taxon>
        <taxon>Actinomycetes</taxon>
        <taxon>Kitasatosporales</taxon>
        <taxon>Streptomycetaceae</taxon>
        <taxon>Streptantibioticus</taxon>
    </lineage>
</organism>
<dbReference type="HOGENOM" id="CLU_3317497_0_0_11"/>
<name>G8WPZ7_STREN</name>
<dbReference type="Proteomes" id="UP000007842">
    <property type="component" value="Chromosome"/>
</dbReference>
<dbReference type="EMBL" id="CP003219">
    <property type="protein sequence ID" value="AEW93498.1"/>
    <property type="molecule type" value="Genomic_DNA"/>
</dbReference>
<evidence type="ECO:0000313" key="1">
    <source>
        <dbReference type="EMBL" id="AEW93498.1"/>
    </source>
</evidence>
<evidence type="ECO:0000313" key="2">
    <source>
        <dbReference type="Proteomes" id="UP000007842"/>
    </source>
</evidence>
<sequence>MVKRRVLDHRGARRTLIGDLAGEVCAGLGRSVPGVLFAH</sequence>
<dbReference type="STRING" id="1003195.SCATT_11270"/>
<dbReference type="KEGG" id="scy:SCATT_11270"/>
<keyword evidence="2" id="KW-1185">Reference proteome</keyword>
<reference evidence="2" key="1">
    <citation type="submission" date="2011-12" db="EMBL/GenBank/DDBJ databases">
        <title>Complete genome sequence of Streptomyces cattleya strain DSM 46488.</title>
        <authorList>
            <person name="Ou H.-Y."/>
            <person name="Li P."/>
            <person name="Zhao C."/>
            <person name="O'Hagan D."/>
            <person name="Deng Z."/>
        </authorList>
    </citation>
    <scope>NUCLEOTIDE SEQUENCE [LARGE SCALE GENOMIC DNA]</scope>
    <source>
        <strain evidence="2">ATCC 35852 / DSM 46488 / JCM 4925 / NBRC 14057 / NRRL 8057</strain>
    </source>
</reference>
<accession>G8WPZ7</accession>
<dbReference type="AlphaFoldDB" id="G8WPZ7"/>
<proteinExistence type="predicted"/>